<dbReference type="STRING" id="2017.SAMN05444320_108166"/>
<proteinExistence type="predicted"/>
<dbReference type="GO" id="GO:0016020">
    <property type="term" value="C:membrane"/>
    <property type="evidence" value="ECO:0007669"/>
    <property type="project" value="TreeGrafter"/>
</dbReference>
<dbReference type="InterPro" id="IPR000073">
    <property type="entry name" value="AB_hydrolase_1"/>
</dbReference>
<dbReference type="Gene3D" id="3.40.50.1820">
    <property type="entry name" value="alpha/beta hydrolase"/>
    <property type="match status" value="1"/>
</dbReference>
<evidence type="ECO:0000313" key="4">
    <source>
        <dbReference type="Proteomes" id="UP000184501"/>
    </source>
</evidence>
<evidence type="ECO:0000313" key="3">
    <source>
        <dbReference type="EMBL" id="SHG36479.1"/>
    </source>
</evidence>
<accession>A0A1M5J851</accession>
<dbReference type="PANTHER" id="PTHR43798:SF33">
    <property type="entry name" value="HYDROLASE, PUTATIVE (AFU_ORTHOLOGUE AFUA_2G14860)-RELATED"/>
    <property type="match status" value="1"/>
</dbReference>
<feature type="domain" description="AB hydrolase-1" evidence="2">
    <location>
        <begin position="86"/>
        <end position="337"/>
    </location>
</feature>
<evidence type="ECO:0000259" key="2">
    <source>
        <dbReference type="Pfam" id="PF00561"/>
    </source>
</evidence>
<dbReference type="InterPro" id="IPR029058">
    <property type="entry name" value="AB_hydrolase_fold"/>
</dbReference>
<organism evidence="3 4">
    <name type="scientific">Streptoalloteichus hindustanus</name>
    <dbReference type="NCBI Taxonomy" id="2017"/>
    <lineage>
        <taxon>Bacteria</taxon>
        <taxon>Bacillati</taxon>
        <taxon>Actinomycetota</taxon>
        <taxon>Actinomycetes</taxon>
        <taxon>Pseudonocardiales</taxon>
        <taxon>Pseudonocardiaceae</taxon>
        <taxon>Streptoalloteichus</taxon>
    </lineage>
</organism>
<dbReference type="AlphaFoldDB" id="A0A1M5J851"/>
<evidence type="ECO:0000256" key="1">
    <source>
        <dbReference type="SAM" id="MobiDB-lite"/>
    </source>
</evidence>
<dbReference type="EMBL" id="FQVN01000008">
    <property type="protein sequence ID" value="SHG36479.1"/>
    <property type="molecule type" value="Genomic_DNA"/>
</dbReference>
<dbReference type="PRINTS" id="PR00111">
    <property type="entry name" value="ABHYDROLASE"/>
</dbReference>
<reference evidence="3 4" key="1">
    <citation type="submission" date="2016-11" db="EMBL/GenBank/DDBJ databases">
        <authorList>
            <person name="Jaros S."/>
            <person name="Januszkiewicz K."/>
            <person name="Wedrychowicz H."/>
        </authorList>
    </citation>
    <scope>NUCLEOTIDE SEQUENCE [LARGE SCALE GENOMIC DNA]</scope>
    <source>
        <strain evidence="3 4">DSM 44523</strain>
    </source>
</reference>
<protein>
    <submittedName>
        <fullName evidence="3">Pimeloyl-ACP methyl ester carboxylesterase</fullName>
    </submittedName>
</protein>
<name>A0A1M5J851_STRHI</name>
<dbReference type="GO" id="GO:0003824">
    <property type="term" value="F:catalytic activity"/>
    <property type="evidence" value="ECO:0007669"/>
    <property type="project" value="UniProtKB-ARBA"/>
</dbReference>
<dbReference type="SUPFAM" id="SSF53474">
    <property type="entry name" value="alpha/beta-Hydrolases"/>
    <property type="match status" value="1"/>
</dbReference>
<gene>
    <name evidence="3" type="ORF">SAMN05444320_108166</name>
</gene>
<dbReference type="Proteomes" id="UP000184501">
    <property type="component" value="Unassembled WGS sequence"/>
</dbReference>
<keyword evidence="4" id="KW-1185">Reference proteome</keyword>
<dbReference type="PANTHER" id="PTHR43798">
    <property type="entry name" value="MONOACYLGLYCEROL LIPASE"/>
    <property type="match status" value="1"/>
</dbReference>
<dbReference type="InterPro" id="IPR050266">
    <property type="entry name" value="AB_hydrolase_sf"/>
</dbReference>
<sequence length="356" mass="38054">MLSPGRPGGPRAPSPGPAHPGRVTLIRPSGPPVPGTRAPLTRVPLSTAALPPIDPRQPPWPGGLVTAGGVRLHVRRTAGPAAETAVYVHGLAGSSTNWTDLAGQLAVRCEGLAVDLPGFGRTPPPDGHDFSVLAHTDVLVRFLAGLGRGPVHLLGNSFGGTVAILTAATRPDLVRSLTLVSPAVPDRRPNPGRLSDRRLPLALLPGAVGRHYRSMLAAVTPSQRVEQMLRLCFANPDDVPEHRLAQAVDEYTERNGMPWAGDALGRTTVGLIRAWLAPRARSLWRVLPQVPAPALVVWGTQDRLVSVRKAPRTAMLLPRGRLLVLPRTGHVAQMERPRSVARAVLGMWEAVDRTEW</sequence>
<dbReference type="Pfam" id="PF00561">
    <property type="entry name" value="Abhydrolase_1"/>
    <property type="match status" value="1"/>
</dbReference>
<feature type="region of interest" description="Disordered" evidence="1">
    <location>
        <begin position="1"/>
        <end position="40"/>
    </location>
</feature>